<evidence type="ECO:0000256" key="2">
    <source>
        <dbReference type="ARBA" id="ARBA00010617"/>
    </source>
</evidence>
<dbReference type="OMA" id="CDVFAEN"/>
<comment type="similarity">
    <text evidence="2 12">Belongs to the cytochrome P450 family.</text>
</comment>
<comment type="cofactor">
    <cofactor evidence="11">
        <name>heme</name>
        <dbReference type="ChEBI" id="CHEBI:30413"/>
    </cofactor>
</comment>
<evidence type="ECO:0000313" key="14">
    <source>
        <dbReference type="EMBL" id="OTG05209.1"/>
    </source>
</evidence>
<dbReference type="Proteomes" id="UP000215914">
    <property type="component" value="Chromosome 12"/>
</dbReference>
<dbReference type="GO" id="GO:0016020">
    <property type="term" value="C:membrane"/>
    <property type="evidence" value="ECO:0007669"/>
    <property type="project" value="UniProtKB-SubCell"/>
</dbReference>
<gene>
    <name evidence="14" type="ORF">HannXRQ_Chr12g0371031</name>
    <name evidence="13" type="ORF">HanXRQr2_Chr12g0542101</name>
</gene>
<protein>
    <submittedName>
        <fullName evidence="14">Putative cytochrome P450</fullName>
    </submittedName>
    <submittedName>
        <fullName evidence="13">Secologanin synthase</fullName>
        <ecNumber evidence="13">1.14.19.62</ecNumber>
    </submittedName>
</protein>
<dbReference type="GO" id="GO:0050616">
    <property type="term" value="F:secologanin synthase activity"/>
    <property type="evidence" value="ECO:0007669"/>
    <property type="project" value="UniProtKB-EC"/>
</dbReference>
<evidence type="ECO:0000256" key="9">
    <source>
        <dbReference type="ARBA" id="ARBA00023033"/>
    </source>
</evidence>
<dbReference type="InParanoid" id="A0A251T317"/>
<dbReference type="SUPFAM" id="SSF48264">
    <property type="entry name" value="Cytochrome P450"/>
    <property type="match status" value="1"/>
</dbReference>
<keyword evidence="9 12" id="KW-0503">Monooxygenase</keyword>
<keyword evidence="15" id="KW-1185">Reference proteome</keyword>
<dbReference type="EMBL" id="MNCJ02000327">
    <property type="protein sequence ID" value="KAF5777976.1"/>
    <property type="molecule type" value="Genomic_DNA"/>
</dbReference>
<evidence type="ECO:0000256" key="5">
    <source>
        <dbReference type="ARBA" id="ARBA00022723"/>
    </source>
</evidence>
<dbReference type="PANTHER" id="PTHR24282">
    <property type="entry name" value="CYTOCHROME P450 FAMILY MEMBER"/>
    <property type="match status" value="1"/>
</dbReference>
<keyword evidence="5 11" id="KW-0479">Metal-binding</keyword>
<dbReference type="GO" id="GO:0005506">
    <property type="term" value="F:iron ion binding"/>
    <property type="evidence" value="ECO:0007669"/>
    <property type="project" value="InterPro"/>
</dbReference>
<evidence type="ECO:0000256" key="8">
    <source>
        <dbReference type="ARBA" id="ARBA00023004"/>
    </source>
</evidence>
<accession>A0A251T317</accession>
<keyword evidence="4" id="KW-0812">Transmembrane</keyword>
<feature type="binding site" description="axial binding residue" evidence="11">
    <location>
        <position position="394"/>
    </location>
    <ligand>
        <name>heme</name>
        <dbReference type="ChEBI" id="CHEBI:30413"/>
    </ligand>
    <ligandPart>
        <name>Fe</name>
        <dbReference type="ChEBI" id="CHEBI:18248"/>
    </ligandPart>
</feature>
<dbReference type="Gramene" id="mRNA:HanXRQr2_Chr12g0542101">
    <property type="protein sequence ID" value="mRNA:HanXRQr2_Chr12g0542101"/>
    <property type="gene ID" value="HanXRQr2_Chr12g0542101"/>
</dbReference>
<keyword evidence="10" id="KW-0472">Membrane</keyword>
<dbReference type="GO" id="GO:0020037">
    <property type="term" value="F:heme binding"/>
    <property type="evidence" value="ECO:0007669"/>
    <property type="project" value="InterPro"/>
</dbReference>
<evidence type="ECO:0000256" key="10">
    <source>
        <dbReference type="ARBA" id="ARBA00023136"/>
    </source>
</evidence>
<reference evidence="13" key="3">
    <citation type="submission" date="2020-06" db="EMBL/GenBank/DDBJ databases">
        <title>Helianthus annuus Genome sequencing and assembly Release 2.</title>
        <authorList>
            <person name="Gouzy J."/>
            <person name="Langlade N."/>
            <person name="Munos S."/>
        </authorList>
    </citation>
    <scope>NUCLEOTIDE SEQUENCE</scope>
    <source>
        <tissue evidence="13">Leaves</tissue>
    </source>
</reference>
<dbReference type="InterPro" id="IPR002401">
    <property type="entry name" value="Cyt_P450_E_grp-I"/>
</dbReference>
<dbReference type="EC" id="1.14.19.62" evidence="13"/>
<reference evidence="13 15" key="1">
    <citation type="journal article" date="2017" name="Nature">
        <title>The sunflower genome provides insights into oil metabolism, flowering and Asterid evolution.</title>
        <authorList>
            <person name="Badouin H."/>
            <person name="Gouzy J."/>
            <person name="Grassa C.J."/>
            <person name="Murat F."/>
            <person name="Staton S.E."/>
            <person name="Cottret L."/>
            <person name="Lelandais-Briere C."/>
            <person name="Owens G.L."/>
            <person name="Carrere S."/>
            <person name="Mayjonade B."/>
            <person name="Legrand L."/>
            <person name="Gill N."/>
            <person name="Kane N.C."/>
            <person name="Bowers J.E."/>
            <person name="Hubner S."/>
            <person name="Bellec A."/>
            <person name="Berard A."/>
            <person name="Berges H."/>
            <person name="Blanchet N."/>
            <person name="Boniface M.C."/>
            <person name="Brunel D."/>
            <person name="Catrice O."/>
            <person name="Chaidir N."/>
            <person name="Claudel C."/>
            <person name="Donnadieu C."/>
            <person name="Faraut T."/>
            <person name="Fievet G."/>
            <person name="Helmstetter N."/>
            <person name="King M."/>
            <person name="Knapp S.J."/>
            <person name="Lai Z."/>
            <person name="Le Paslier M.C."/>
            <person name="Lippi Y."/>
            <person name="Lorenzon L."/>
            <person name="Mandel J.R."/>
            <person name="Marage G."/>
            <person name="Marchand G."/>
            <person name="Marquand E."/>
            <person name="Bret-Mestries E."/>
            <person name="Morien E."/>
            <person name="Nambeesan S."/>
            <person name="Nguyen T."/>
            <person name="Pegot-Espagnet P."/>
            <person name="Pouilly N."/>
            <person name="Raftis F."/>
            <person name="Sallet E."/>
            <person name="Schiex T."/>
            <person name="Thomas J."/>
            <person name="Vandecasteele C."/>
            <person name="Vares D."/>
            <person name="Vear F."/>
            <person name="Vautrin S."/>
            <person name="Crespi M."/>
            <person name="Mangin B."/>
            <person name="Burke J.M."/>
            <person name="Salse J."/>
            <person name="Munos S."/>
            <person name="Vincourt P."/>
            <person name="Rieseberg L.H."/>
            <person name="Langlade N.B."/>
        </authorList>
    </citation>
    <scope>NUCLEOTIDE SEQUENCE [LARGE SCALE GENOMIC DNA]</scope>
    <source>
        <strain evidence="15">cv. SF193</strain>
        <tissue evidence="13">Leaves</tissue>
    </source>
</reference>
<dbReference type="PANTHER" id="PTHR24282:SF254">
    <property type="entry name" value="CYTOCHROME P450 CYP72A219-LIKE"/>
    <property type="match status" value="1"/>
</dbReference>
<dbReference type="STRING" id="4232.A0A251T317"/>
<dbReference type="InterPro" id="IPR050665">
    <property type="entry name" value="Cytochrome_P450_Monooxygen"/>
</dbReference>
<keyword evidence="3 11" id="KW-0349">Heme</keyword>
<reference evidence="14" key="2">
    <citation type="submission" date="2017-02" db="EMBL/GenBank/DDBJ databases">
        <title>Sunflower complete genome.</title>
        <authorList>
            <person name="Langlade N."/>
            <person name="Munos S."/>
        </authorList>
    </citation>
    <scope>NUCLEOTIDE SEQUENCE [LARGE SCALE GENOMIC DNA]</scope>
    <source>
        <tissue evidence="14">Leaves</tissue>
    </source>
</reference>
<dbReference type="Pfam" id="PF00067">
    <property type="entry name" value="p450"/>
    <property type="match status" value="1"/>
</dbReference>
<dbReference type="PROSITE" id="PS00086">
    <property type="entry name" value="CYTOCHROME_P450"/>
    <property type="match status" value="1"/>
</dbReference>
<dbReference type="GO" id="GO:0004497">
    <property type="term" value="F:monooxygenase activity"/>
    <property type="evidence" value="ECO:0000318"/>
    <property type="project" value="GO_Central"/>
</dbReference>
<evidence type="ECO:0000256" key="3">
    <source>
        <dbReference type="ARBA" id="ARBA00022617"/>
    </source>
</evidence>
<proteinExistence type="inferred from homology"/>
<comment type="subcellular location">
    <subcellularLocation>
        <location evidence="1">Membrane</location>
    </subcellularLocation>
</comment>
<dbReference type="Gene3D" id="1.10.630.10">
    <property type="entry name" value="Cytochrome P450"/>
    <property type="match status" value="1"/>
</dbReference>
<dbReference type="InterPro" id="IPR001128">
    <property type="entry name" value="Cyt_P450"/>
</dbReference>
<sequence>MNCEHIYLLLLTQKISFVFCIGKNLFTWMGPTPIVHFSEPALVKEILSNVYQFHKPSGGNPLRKLLETGLVNKDADQWTKHRKIMNPAFHVEKLKHMVPAFYTCTAEMINKWEDMLKTQSSCELNIVPYFKRLTCDVISRTAFGSSFEEGQRIFELLIEQVDLLVKTRQSIYIPGTSWLPTKRNNRMREIDRELKTLIRSHIDNRIIAMERGEGMKDDLLGILLDSNFKAIKEQGNNNSGLTIDEIIEECKFLYVGGHETTLNFLVWSMVLLAQHTDWQDKARDEVSQFIGDNIPDKDALNRLKILGMFINEVLRLYPPAPMTQRMIHQETKLGDITLPAGSMLHLHIMLLHHDRDVWGDDVKEFKPERFSDGVSKVTKGQASYVPFGVGPRICIAQNSTLMEAKLVLAMILKRYRLELSPSYTHAPHVYVTLEAQHGAHLILHKL</sequence>
<name>A0A251T317_HELAN</name>
<evidence type="ECO:0000313" key="15">
    <source>
        <dbReference type="Proteomes" id="UP000215914"/>
    </source>
</evidence>
<keyword evidence="8 11" id="KW-0408">Iron</keyword>
<dbReference type="InterPro" id="IPR036396">
    <property type="entry name" value="Cyt_P450_sf"/>
</dbReference>
<dbReference type="EMBL" id="CM007901">
    <property type="protein sequence ID" value="OTG05209.1"/>
    <property type="molecule type" value="Genomic_DNA"/>
</dbReference>
<dbReference type="GO" id="GO:0016705">
    <property type="term" value="F:oxidoreductase activity, acting on paired donors, with incorporation or reduction of molecular oxygen"/>
    <property type="evidence" value="ECO:0007669"/>
    <property type="project" value="InterPro"/>
</dbReference>
<evidence type="ECO:0000256" key="4">
    <source>
        <dbReference type="ARBA" id="ARBA00022692"/>
    </source>
</evidence>
<dbReference type="AlphaFoldDB" id="A0A251T317"/>
<keyword evidence="6" id="KW-1133">Transmembrane helix</keyword>
<evidence type="ECO:0000256" key="11">
    <source>
        <dbReference type="PIRSR" id="PIRSR602401-1"/>
    </source>
</evidence>
<evidence type="ECO:0000256" key="1">
    <source>
        <dbReference type="ARBA" id="ARBA00004370"/>
    </source>
</evidence>
<evidence type="ECO:0000313" key="13">
    <source>
        <dbReference type="EMBL" id="KAF5777976.1"/>
    </source>
</evidence>
<evidence type="ECO:0000256" key="12">
    <source>
        <dbReference type="RuleBase" id="RU000461"/>
    </source>
</evidence>
<keyword evidence="7 12" id="KW-0560">Oxidoreductase</keyword>
<evidence type="ECO:0000256" key="6">
    <source>
        <dbReference type="ARBA" id="ARBA00022989"/>
    </source>
</evidence>
<dbReference type="PRINTS" id="PR00385">
    <property type="entry name" value="P450"/>
</dbReference>
<dbReference type="PRINTS" id="PR00463">
    <property type="entry name" value="EP450I"/>
</dbReference>
<evidence type="ECO:0000256" key="7">
    <source>
        <dbReference type="ARBA" id="ARBA00023002"/>
    </source>
</evidence>
<dbReference type="InterPro" id="IPR017972">
    <property type="entry name" value="Cyt_P450_CS"/>
</dbReference>
<organism evidence="14 15">
    <name type="scientific">Helianthus annuus</name>
    <name type="common">Common sunflower</name>
    <dbReference type="NCBI Taxonomy" id="4232"/>
    <lineage>
        <taxon>Eukaryota</taxon>
        <taxon>Viridiplantae</taxon>
        <taxon>Streptophyta</taxon>
        <taxon>Embryophyta</taxon>
        <taxon>Tracheophyta</taxon>
        <taxon>Spermatophyta</taxon>
        <taxon>Magnoliopsida</taxon>
        <taxon>eudicotyledons</taxon>
        <taxon>Gunneridae</taxon>
        <taxon>Pentapetalae</taxon>
        <taxon>asterids</taxon>
        <taxon>campanulids</taxon>
        <taxon>Asterales</taxon>
        <taxon>Asteraceae</taxon>
        <taxon>Asteroideae</taxon>
        <taxon>Heliantheae alliance</taxon>
        <taxon>Heliantheae</taxon>
        <taxon>Helianthus</taxon>
    </lineage>
</organism>